<evidence type="ECO:0000256" key="4">
    <source>
        <dbReference type="ARBA" id="ARBA00022763"/>
    </source>
</evidence>
<comment type="catalytic activity">
    <reaction evidence="6">
        <text>a 6-O-methyl-2'-deoxyguanosine in DNA + L-cysteinyl-[protein] = S-methyl-L-cysteinyl-[protein] + a 2'-deoxyguanosine in DNA</text>
        <dbReference type="Rhea" id="RHEA:24000"/>
        <dbReference type="Rhea" id="RHEA-COMP:10131"/>
        <dbReference type="Rhea" id="RHEA-COMP:10132"/>
        <dbReference type="Rhea" id="RHEA-COMP:11367"/>
        <dbReference type="Rhea" id="RHEA-COMP:11368"/>
        <dbReference type="ChEBI" id="CHEBI:29950"/>
        <dbReference type="ChEBI" id="CHEBI:82612"/>
        <dbReference type="ChEBI" id="CHEBI:85445"/>
        <dbReference type="ChEBI" id="CHEBI:85448"/>
        <dbReference type="EC" id="2.1.1.63"/>
    </reaction>
</comment>
<evidence type="ECO:0000313" key="8">
    <source>
        <dbReference type="EMBL" id="OHA81001.1"/>
    </source>
</evidence>
<dbReference type="CDD" id="cd06445">
    <property type="entry name" value="ATase"/>
    <property type="match status" value="1"/>
</dbReference>
<dbReference type="PANTHER" id="PTHR10815">
    <property type="entry name" value="METHYLATED-DNA--PROTEIN-CYSTEINE METHYLTRANSFERASE"/>
    <property type="match status" value="1"/>
</dbReference>
<dbReference type="NCBIfam" id="TIGR00589">
    <property type="entry name" value="ogt"/>
    <property type="match status" value="1"/>
</dbReference>
<dbReference type="GO" id="GO:0032259">
    <property type="term" value="P:methylation"/>
    <property type="evidence" value="ECO:0007669"/>
    <property type="project" value="UniProtKB-KW"/>
</dbReference>
<evidence type="ECO:0000259" key="7">
    <source>
        <dbReference type="Pfam" id="PF01035"/>
    </source>
</evidence>
<dbReference type="Gene3D" id="1.10.10.10">
    <property type="entry name" value="Winged helix-like DNA-binding domain superfamily/Winged helix DNA-binding domain"/>
    <property type="match status" value="1"/>
</dbReference>
<dbReference type="InterPro" id="IPR014048">
    <property type="entry name" value="MethylDNA_cys_MeTrfase_DNA-bd"/>
</dbReference>
<evidence type="ECO:0000256" key="1">
    <source>
        <dbReference type="ARBA" id="ARBA00001286"/>
    </source>
</evidence>
<evidence type="ECO:0000256" key="2">
    <source>
        <dbReference type="ARBA" id="ARBA00022603"/>
    </source>
</evidence>
<feature type="domain" description="Methylated-DNA-[protein]-cysteine S-methyltransferase DNA binding" evidence="7">
    <location>
        <begin position="5"/>
        <end position="82"/>
    </location>
</feature>
<evidence type="ECO:0000256" key="5">
    <source>
        <dbReference type="ARBA" id="ARBA00023204"/>
    </source>
</evidence>
<dbReference type="AlphaFoldDB" id="A0A1G2S9Q8"/>
<dbReference type="SUPFAM" id="SSF46767">
    <property type="entry name" value="Methylated DNA-protein cysteine methyltransferase, C-terminal domain"/>
    <property type="match status" value="1"/>
</dbReference>
<dbReference type="GO" id="GO:0003908">
    <property type="term" value="F:methylated-DNA-[protein]-cysteine S-methyltransferase activity"/>
    <property type="evidence" value="ECO:0007669"/>
    <property type="project" value="UniProtKB-EC"/>
</dbReference>
<keyword evidence="3 8" id="KW-0808">Transferase</keyword>
<dbReference type="InterPro" id="IPR036388">
    <property type="entry name" value="WH-like_DNA-bd_sf"/>
</dbReference>
<dbReference type="STRING" id="1802723.A2675_00990"/>
<dbReference type="GO" id="GO:0006281">
    <property type="term" value="P:DNA repair"/>
    <property type="evidence" value="ECO:0007669"/>
    <property type="project" value="UniProtKB-KW"/>
</dbReference>
<dbReference type="PANTHER" id="PTHR10815:SF13">
    <property type="entry name" value="METHYLATED-DNA--PROTEIN-CYSTEINE METHYLTRANSFERASE"/>
    <property type="match status" value="1"/>
</dbReference>
<dbReference type="Pfam" id="PF01035">
    <property type="entry name" value="DNA_binding_1"/>
    <property type="match status" value="1"/>
</dbReference>
<keyword evidence="4" id="KW-0227">DNA damage</keyword>
<proteinExistence type="predicted"/>
<dbReference type="InterPro" id="IPR036217">
    <property type="entry name" value="MethylDNA_cys_MeTrfase_DNAb"/>
</dbReference>
<reference evidence="8 9" key="1">
    <citation type="journal article" date="2016" name="Nat. Commun.">
        <title>Thousands of microbial genomes shed light on interconnected biogeochemical processes in an aquifer system.</title>
        <authorList>
            <person name="Anantharaman K."/>
            <person name="Brown C.T."/>
            <person name="Hug L.A."/>
            <person name="Sharon I."/>
            <person name="Castelle C.J."/>
            <person name="Probst A.J."/>
            <person name="Thomas B.C."/>
            <person name="Singh A."/>
            <person name="Wilkins M.J."/>
            <person name="Karaoz U."/>
            <person name="Brodie E.L."/>
            <person name="Williams K.H."/>
            <person name="Hubbard S.S."/>
            <person name="Banfield J.F."/>
        </authorList>
    </citation>
    <scope>NUCLEOTIDE SEQUENCE [LARGE SCALE GENOMIC DNA]</scope>
</reference>
<dbReference type="Proteomes" id="UP000176997">
    <property type="component" value="Unassembled WGS sequence"/>
</dbReference>
<evidence type="ECO:0000313" key="9">
    <source>
        <dbReference type="Proteomes" id="UP000176997"/>
    </source>
</evidence>
<dbReference type="EMBL" id="MHUS01000015">
    <property type="protein sequence ID" value="OHA81001.1"/>
    <property type="molecule type" value="Genomic_DNA"/>
</dbReference>
<evidence type="ECO:0000256" key="3">
    <source>
        <dbReference type="ARBA" id="ARBA00022679"/>
    </source>
</evidence>
<keyword evidence="5" id="KW-0234">DNA repair</keyword>
<name>A0A1G2S9Q8_9BACT</name>
<evidence type="ECO:0000256" key="6">
    <source>
        <dbReference type="ARBA" id="ARBA00049348"/>
    </source>
</evidence>
<dbReference type="InterPro" id="IPR001497">
    <property type="entry name" value="MethylDNA_cys_MeTrfase_AS"/>
</dbReference>
<accession>A0A1G2S9Q8</accession>
<organism evidence="8 9">
    <name type="scientific">Candidatus Yonathbacteria bacterium RIFCSPHIGHO2_01_FULL_51_10</name>
    <dbReference type="NCBI Taxonomy" id="1802723"/>
    <lineage>
        <taxon>Bacteria</taxon>
        <taxon>Candidatus Yonathiibacteriota</taxon>
    </lineage>
</organism>
<dbReference type="PROSITE" id="PS00374">
    <property type="entry name" value="MGMT"/>
    <property type="match status" value="1"/>
</dbReference>
<keyword evidence="2 8" id="KW-0489">Methyltransferase</keyword>
<gene>
    <name evidence="8" type="ORF">A2675_00990</name>
</gene>
<comment type="catalytic activity">
    <reaction evidence="1">
        <text>a 4-O-methyl-thymidine in DNA + L-cysteinyl-[protein] = a thymidine in DNA + S-methyl-L-cysteinyl-[protein]</text>
        <dbReference type="Rhea" id="RHEA:53428"/>
        <dbReference type="Rhea" id="RHEA-COMP:10131"/>
        <dbReference type="Rhea" id="RHEA-COMP:10132"/>
        <dbReference type="Rhea" id="RHEA-COMP:13555"/>
        <dbReference type="Rhea" id="RHEA-COMP:13556"/>
        <dbReference type="ChEBI" id="CHEBI:29950"/>
        <dbReference type="ChEBI" id="CHEBI:82612"/>
        <dbReference type="ChEBI" id="CHEBI:137386"/>
        <dbReference type="ChEBI" id="CHEBI:137387"/>
        <dbReference type="EC" id="2.1.1.63"/>
    </reaction>
</comment>
<protein>
    <submittedName>
        <fullName evidence="8">6-O-methylguanine DNA methyltransferase</fullName>
    </submittedName>
</protein>
<sequence>MEGIFTKRVHEAVKGIPVGETRTYQDVARQAGNPRAYHAVGNILNKNYDPAIPCHRVVRSDGTVGGYNRGEAKKKAILEEERSL</sequence>
<comment type="caution">
    <text evidence="8">The sequence shown here is derived from an EMBL/GenBank/DDBJ whole genome shotgun (WGS) entry which is preliminary data.</text>
</comment>